<dbReference type="SUPFAM" id="SSF53850">
    <property type="entry name" value="Periplasmic binding protein-like II"/>
    <property type="match status" value="1"/>
</dbReference>
<dbReference type="Gene3D" id="3.40.190.10">
    <property type="entry name" value="Periplasmic binding protein-like II"/>
    <property type="match status" value="2"/>
</dbReference>
<evidence type="ECO:0000256" key="1">
    <source>
        <dbReference type="SAM" id="SignalP"/>
    </source>
</evidence>
<reference evidence="2 3" key="1">
    <citation type="submission" date="2019-03" db="EMBL/GenBank/DDBJ databases">
        <title>Subsurface microbial communities from deep shales in Ohio and West Virginia, USA.</title>
        <authorList>
            <person name="Wrighton K."/>
        </authorList>
    </citation>
    <scope>NUCLEOTIDE SEQUENCE [LARGE SCALE GENOMIC DNA]</scope>
    <source>
        <strain evidence="2 3">MSL9.2</strain>
    </source>
</reference>
<protein>
    <submittedName>
        <fullName evidence="2">Carbohydrate ABC transporter substrate-binding protein (CUT1 family)</fullName>
    </submittedName>
</protein>
<evidence type="ECO:0000313" key="3">
    <source>
        <dbReference type="Proteomes" id="UP000294697"/>
    </source>
</evidence>
<dbReference type="InterPro" id="IPR050490">
    <property type="entry name" value="Bact_solute-bd_prot1"/>
</dbReference>
<dbReference type="PANTHER" id="PTHR43649">
    <property type="entry name" value="ARABINOSE-BINDING PROTEIN-RELATED"/>
    <property type="match status" value="1"/>
</dbReference>
<dbReference type="Pfam" id="PF13416">
    <property type="entry name" value="SBP_bac_8"/>
    <property type="match status" value="1"/>
</dbReference>
<feature type="signal peptide" evidence="1">
    <location>
        <begin position="1"/>
        <end position="24"/>
    </location>
</feature>
<sequence length="425" mass="48146">MKKKTVLLSLILVFIMIFSASVLAQEEEEITLRISWWGSQSRHNKTLEVIEMFEEQNPNINIEPQYTGWSGYWEQMSAQAAGGNLPDVMQHDRMYLTQYINNDRILSLTPYVENGTLDMSNIDQPMEEVDGELYGVTLGVNAFAVAYHQDMFEEAGLEEPSPEWTWQDFMDTSRTLKEKLDIDYGSTILPGAHRDVFGFRIWLRQHGASLYNEDATGLGYEDDQLFTDFFGMYEQLKDEGVVAPPEVTEEAGHNIEMDPFVQQRSAMSSMWSNQVVAASSAAGKKVDLTLMPNAEGQEQKGMFIKPGMYFTVSKNSEHPEAAAKFINFFVNDLEANKVIDAGRGVPVSSEIRSKMAPELNDINREQFEYIDLATDHSSSIYAPPPKNHPQVRDLMTETVLRILYGQMSAEEAAESFRSQAENFLN</sequence>
<dbReference type="Proteomes" id="UP000294697">
    <property type="component" value="Unassembled WGS sequence"/>
</dbReference>
<dbReference type="AlphaFoldDB" id="A0A4R7YYZ2"/>
<dbReference type="RefSeq" id="WP_111572819.1">
    <property type="nucleotide sequence ID" value="NZ_QLME01000019.1"/>
</dbReference>
<feature type="chain" id="PRO_5020573119" evidence="1">
    <location>
        <begin position="25"/>
        <end position="425"/>
    </location>
</feature>
<dbReference type="CDD" id="cd13585">
    <property type="entry name" value="PBP2_TMBP_like"/>
    <property type="match status" value="1"/>
</dbReference>
<gene>
    <name evidence="2" type="ORF">C8C77_12043</name>
</gene>
<name>A0A4R7YYZ2_9FIRM</name>
<proteinExistence type="predicted"/>
<dbReference type="PANTHER" id="PTHR43649:SF11">
    <property type="entry name" value="ABC TRANSPORTER SUBSTRATE-BINDING PROTEIN YESO-RELATED"/>
    <property type="match status" value="1"/>
</dbReference>
<dbReference type="OrthoDB" id="9764112at2"/>
<evidence type="ECO:0000313" key="2">
    <source>
        <dbReference type="EMBL" id="TDW01513.1"/>
    </source>
</evidence>
<comment type="caution">
    <text evidence="2">The sequence shown here is derived from an EMBL/GenBank/DDBJ whole genome shotgun (WGS) entry which is preliminary data.</text>
</comment>
<accession>A0A4R7YYZ2</accession>
<dbReference type="InterPro" id="IPR006059">
    <property type="entry name" value="SBP"/>
</dbReference>
<organism evidence="2 3">
    <name type="scientific">Halanaerobium saccharolyticum</name>
    <dbReference type="NCBI Taxonomy" id="43595"/>
    <lineage>
        <taxon>Bacteria</taxon>
        <taxon>Bacillati</taxon>
        <taxon>Bacillota</taxon>
        <taxon>Clostridia</taxon>
        <taxon>Halanaerobiales</taxon>
        <taxon>Halanaerobiaceae</taxon>
        <taxon>Halanaerobium</taxon>
    </lineage>
</organism>
<dbReference type="EMBL" id="SODA01000020">
    <property type="protein sequence ID" value="TDW01513.1"/>
    <property type="molecule type" value="Genomic_DNA"/>
</dbReference>
<keyword evidence="1" id="KW-0732">Signal</keyword>